<feature type="compositionally biased region" description="Low complexity" evidence="1">
    <location>
        <begin position="26"/>
        <end position="44"/>
    </location>
</feature>
<sequence>MEDPERQQESPGEHPSGGQVKGKGSRAAGHPGRRAAAPEEPAAQQDEDELEPHIVRGLD</sequence>
<evidence type="ECO:0000313" key="3">
    <source>
        <dbReference type="Proteomes" id="UP001552594"/>
    </source>
</evidence>
<accession>A0ABV3K652</accession>
<protein>
    <submittedName>
        <fullName evidence="2">Uncharacterized protein</fullName>
    </submittedName>
</protein>
<proteinExistence type="predicted"/>
<evidence type="ECO:0000313" key="2">
    <source>
        <dbReference type="EMBL" id="MEV5510589.1"/>
    </source>
</evidence>
<feature type="compositionally biased region" description="Basic and acidic residues" evidence="1">
    <location>
        <begin position="1"/>
        <end position="12"/>
    </location>
</feature>
<comment type="caution">
    <text evidence="2">The sequence shown here is derived from an EMBL/GenBank/DDBJ whole genome shotgun (WGS) entry which is preliminary data.</text>
</comment>
<dbReference type="Proteomes" id="UP001552594">
    <property type="component" value="Unassembled WGS sequence"/>
</dbReference>
<dbReference type="EMBL" id="JBFAUK010000036">
    <property type="protein sequence ID" value="MEV5510589.1"/>
    <property type="molecule type" value="Genomic_DNA"/>
</dbReference>
<keyword evidence="3" id="KW-1185">Reference proteome</keyword>
<reference evidence="2 3" key="1">
    <citation type="submission" date="2024-06" db="EMBL/GenBank/DDBJ databases">
        <title>The Natural Products Discovery Center: Release of the First 8490 Sequenced Strains for Exploring Actinobacteria Biosynthetic Diversity.</title>
        <authorList>
            <person name="Kalkreuter E."/>
            <person name="Kautsar S.A."/>
            <person name="Yang D."/>
            <person name="Bader C.D."/>
            <person name="Teijaro C.N."/>
            <person name="Fluegel L."/>
            <person name="Davis C.M."/>
            <person name="Simpson J.R."/>
            <person name="Lauterbach L."/>
            <person name="Steele A.D."/>
            <person name="Gui C."/>
            <person name="Meng S."/>
            <person name="Li G."/>
            <person name="Viehrig K."/>
            <person name="Ye F."/>
            <person name="Su P."/>
            <person name="Kiefer A.F."/>
            <person name="Nichols A."/>
            <person name="Cepeda A.J."/>
            <person name="Yan W."/>
            <person name="Fan B."/>
            <person name="Jiang Y."/>
            <person name="Adhikari A."/>
            <person name="Zheng C.-J."/>
            <person name="Schuster L."/>
            <person name="Cowan T.M."/>
            <person name="Smanski M.J."/>
            <person name="Chevrette M.G."/>
            <person name="De Carvalho L.P.S."/>
            <person name="Shen B."/>
        </authorList>
    </citation>
    <scope>NUCLEOTIDE SEQUENCE [LARGE SCALE GENOMIC DNA]</scope>
    <source>
        <strain evidence="2 3">NPDC052347</strain>
    </source>
</reference>
<name>A0ABV3K652_STRON</name>
<dbReference type="RefSeq" id="WP_109278740.1">
    <property type="nucleotide sequence ID" value="NZ_JBFAUK010000036.1"/>
</dbReference>
<gene>
    <name evidence="2" type="ORF">AB0L16_29895</name>
</gene>
<organism evidence="2 3">
    <name type="scientific">Streptomyces orinoci</name>
    <name type="common">Streptoverticillium orinoci</name>
    <dbReference type="NCBI Taxonomy" id="67339"/>
    <lineage>
        <taxon>Bacteria</taxon>
        <taxon>Bacillati</taxon>
        <taxon>Actinomycetota</taxon>
        <taxon>Actinomycetes</taxon>
        <taxon>Kitasatosporales</taxon>
        <taxon>Streptomycetaceae</taxon>
        <taxon>Streptomyces</taxon>
    </lineage>
</organism>
<evidence type="ECO:0000256" key="1">
    <source>
        <dbReference type="SAM" id="MobiDB-lite"/>
    </source>
</evidence>
<feature type="region of interest" description="Disordered" evidence="1">
    <location>
        <begin position="1"/>
        <end position="59"/>
    </location>
</feature>